<evidence type="ECO:0000313" key="7">
    <source>
        <dbReference type="Proteomes" id="UP000226106"/>
    </source>
</evidence>
<dbReference type="AlphaFoldDB" id="A0A9X7ATG8"/>
<feature type="domain" description="Core-binding (CB)" evidence="5">
    <location>
        <begin position="17"/>
        <end position="113"/>
    </location>
</feature>
<dbReference type="Pfam" id="PF00589">
    <property type="entry name" value="Phage_integrase"/>
    <property type="match status" value="1"/>
</dbReference>
<dbReference type="PROSITE" id="PS51898">
    <property type="entry name" value="TYR_RECOMBINASE"/>
    <property type="match status" value="1"/>
</dbReference>
<evidence type="ECO:0000256" key="3">
    <source>
        <dbReference type="PROSITE-ProRule" id="PRU01248"/>
    </source>
</evidence>
<dbReference type="GO" id="GO:0015074">
    <property type="term" value="P:DNA integration"/>
    <property type="evidence" value="ECO:0007669"/>
    <property type="project" value="InterPro"/>
</dbReference>
<sequence length="354" mass="40824">MTATVLELHTGLKSENERITNSIETFLEGKGLKSANTKTTYTKSISQFFEDTRGKKLDELVMTDLIFTFEEVQNYQIALTKVMKDKEGKVRKYKNKTINGKIDAVRSLYKYLMSNDYPVKRAWFDIDNLTEFDSDSYSVITWEVAEQFINAVKGHKDGEVKSLLIELAVVTSYRLDSMLEMTWDCFGEKNGVKCVKVLGKGQKWDEKPIKKELFERFMELKKQSDSDRVFPSNLYARAVTRMMDKLKKELGIVDKNLTFHSFKKCGMYEVNVITGGDIKEIQRQGNHSSELTPLKFYMEQSKDLSQMPCLQIGEQVDLSPLESLDKDELIKLIMNSGRDVQTKLMQTFEATEQN</sequence>
<dbReference type="Proteomes" id="UP000226106">
    <property type="component" value="Unassembled WGS sequence"/>
</dbReference>
<protein>
    <recommendedName>
        <fullName evidence="8">Integrase</fullName>
    </recommendedName>
</protein>
<evidence type="ECO:0000259" key="4">
    <source>
        <dbReference type="PROSITE" id="PS51898"/>
    </source>
</evidence>
<evidence type="ECO:0008006" key="8">
    <source>
        <dbReference type="Google" id="ProtNLM"/>
    </source>
</evidence>
<accession>A0A9X7ATG8</accession>
<gene>
    <name evidence="6" type="ORF">COK72_01735</name>
</gene>
<dbReference type="EMBL" id="NVCO01000007">
    <property type="protein sequence ID" value="PFT50748.1"/>
    <property type="molecule type" value="Genomic_DNA"/>
</dbReference>
<dbReference type="RefSeq" id="WP_098640083.1">
    <property type="nucleotide sequence ID" value="NZ_NVCO01000007.1"/>
</dbReference>
<keyword evidence="2" id="KW-0233">DNA recombination</keyword>
<dbReference type="GO" id="GO:0003677">
    <property type="term" value="F:DNA binding"/>
    <property type="evidence" value="ECO:0007669"/>
    <property type="project" value="UniProtKB-UniRule"/>
</dbReference>
<dbReference type="SUPFAM" id="SSF56349">
    <property type="entry name" value="DNA breaking-rejoining enzymes"/>
    <property type="match status" value="1"/>
</dbReference>
<dbReference type="Gene3D" id="1.10.443.10">
    <property type="entry name" value="Intergrase catalytic core"/>
    <property type="match status" value="1"/>
</dbReference>
<dbReference type="Gene3D" id="1.10.150.130">
    <property type="match status" value="1"/>
</dbReference>
<dbReference type="InterPro" id="IPR044068">
    <property type="entry name" value="CB"/>
</dbReference>
<dbReference type="InterPro" id="IPR011010">
    <property type="entry name" value="DNA_brk_join_enz"/>
</dbReference>
<evidence type="ECO:0000313" key="6">
    <source>
        <dbReference type="EMBL" id="PFT50748.1"/>
    </source>
</evidence>
<reference evidence="6 7" key="1">
    <citation type="submission" date="2017-09" db="EMBL/GenBank/DDBJ databases">
        <title>Large-scale bioinformatics analysis of Bacillus genomes uncovers conserved roles of natural products in bacterial physiology.</title>
        <authorList>
            <consortium name="Agbiome Team Llc"/>
            <person name="Bleich R.M."/>
            <person name="Grubbs K.J."/>
            <person name="Santa Maria K.C."/>
            <person name="Allen S.E."/>
            <person name="Farag S."/>
            <person name="Shank E.A."/>
            <person name="Bowers A."/>
        </authorList>
    </citation>
    <scope>NUCLEOTIDE SEQUENCE [LARGE SCALE GENOMIC DNA]</scope>
    <source>
        <strain evidence="6 7">AFS065400</strain>
    </source>
</reference>
<proteinExistence type="predicted"/>
<dbReference type="GO" id="GO:0006310">
    <property type="term" value="P:DNA recombination"/>
    <property type="evidence" value="ECO:0007669"/>
    <property type="project" value="UniProtKB-KW"/>
</dbReference>
<dbReference type="InterPro" id="IPR002104">
    <property type="entry name" value="Integrase_catalytic"/>
</dbReference>
<dbReference type="InterPro" id="IPR013762">
    <property type="entry name" value="Integrase-like_cat_sf"/>
</dbReference>
<feature type="domain" description="Tyr recombinase" evidence="4">
    <location>
        <begin position="135"/>
        <end position="310"/>
    </location>
</feature>
<dbReference type="PROSITE" id="PS51900">
    <property type="entry name" value="CB"/>
    <property type="match status" value="1"/>
</dbReference>
<evidence type="ECO:0000256" key="1">
    <source>
        <dbReference type="ARBA" id="ARBA00023125"/>
    </source>
</evidence>
<evidence type="ECO:0000256" key="2">
    <source>
        <dbReference type="ARBA" id="ARBA00023172"/>
    </source>
</evidence>
<organism evidence="6 7">
    <name type="scientific">Bacillus thuringiensis</name>
    <dbReference type="NCBI Taxonomy" id="1428"/>
    <lineage>
        <taxon>Bacteria</taxon>
        <taxon>Bacillati</taxon>
        <taxon>Bacillota</taxon>
        <taxon>Bacilli</taxon>
        <taxon>Bacillales</taxon>
        <taxon>Bacillaceae</taxon>
        <taxon>Bacillus</taxon>
        <taxon>Bacillus cereus group</taxon>
    </lineage>
</organism>
<keyword evidence="1 3" id="KW-0238">DNA-binding</keyword>
<dbReference type="InterPro" id="IPR010998">
    <property type="entry name" value="Integrase_recombinase_N"/>
</dbReference>
<name>A0A9X7ATG8_BACTU</name>
<comment type="caution">
    <text evidence="6">The sequence shown here is derived from an EMBL/GenBank/DDBJ whole genome shotgun (WGS) entry which is preliminary data.</text>
</comment>
<evidence type="ECO:0000259" key="5">
    <source>
        <dbReference type="PROSITE" id="PS51900"/>
    </source>
</evidence>